<accession>A0A0W0D1N4</accession>
<dbReference type="EMBL" id="LLZZ01000112">
    <property type="protein sequence ID" value="KTB05765.1"/>
    <property type="molecule type" value="Genomic_DNA"/>
</dbReference>
<comment type="subcellular location">
    <subcellularLocation>
        <location evidence="1">Mitochondrion</location>
    </subcellularLocation>
</comment>
<proteinExistence type="predicted"/>
<dbReference type="VEuPathDB" id="FungiDB:B1J91_I04136g"/>
<dbReference type="AlphaFoldDB" id="A0A0W0D1N4"/>
<dbReference type="InterPro" id="IPR036639">
    <property type="entry name" value="Cyt_c_oxidase_su4_sf"/>
</dbReference>
<protein>
    <submittedName>
        <fullName evidence="4">Maintenance of telomere capping protein 3, mitochondrial</fullName>
    </submittedName>
</protein>
<evidence type="ECO:0000313" key="5">
    <source>
        <dbReference type="Proteomes" id="UP000054886"/>
    </source>
</evidence>
<dbReference type="Proteomes" id="UP000054886">
    <property type="component" value="Unassembled WGS sequence"/>
</dbReference>
<keyword evidence="2" id="KW-0496">Mitochondrion</keyword>
<organism evidence="4 5">
    <name type="scientific">Candida glabrata</name>
    <name type="common">Yeast</name>
    <name type="synonym">Torulopsis glabrata</name>
    <dbReference type="NCBI Taxonomy" id="5478"/>
    <lineage>
        <taxon>Eukaryota</taxon>
        <taxon>Fungi</taxon>
        <taxon>Dikarya</taxon>
        <taxon>Ascomycota</taxon>
        <taxon>Saccharomycotina</taxon>
        <taxon>Saccharomycetes</taxon>
        <taxon>Saccharomycetales</taxon>
        <taxon>Saccharomycetaceae</taxon>
        <taxon>Nakaseomyces</taxon>
    </lineage>
</organism>
<evidence type="ECO:0000256" key="2">
    <source>
        <dbReference type="ARBA" id="ARBA00023128"/>
    </source>
</evidence>
<dbReference type="VEuPathDB" id="FungiDB:CAGL0I04136g"/>
<dbReference type="VEuPathDB" id="FungiDB:GWK60_L03861"/>
<sequence>MPSTSVRLGINYRLNSTLSWADEDEVYEPPNREIMQVPQKWSTYDYDLKEEIIEYLEWKQEDRWHEMSIPERRAAYYISFGEWGPRYTGQTKYDTSYVMLRALFNLILFSSAGMAFYNLKKDKEMKKKIADIDT</sequence>
<dbReference type="InterPro" id="IPR004203">
    <property type="entry name" value="Cyt_c_oxidase_su4_fam"/>
</dbReference>
<evidence type="ECO:0000313" key="4">
    <source>
        <dbReference type="EMBL" id="KTB05765.1"/>
    </source>
</evidence>
<reference evidence="4 5" key="1">
    <citation type="submission" date="2015-10" db="EMBL/GenBank/DDBJ databases">
        <title>Draft genomes sequences of Candida glabrata isolates 1A, 1B, 2A, 2B, 3A and 3B.</title>
        <authorList>
            <person name="Haavelsrud O.E."/>
            <person name="Gaustad P."/>
        </authorList>
    </citation>
    <scope>NUCLEOTIDE SEQUENCE [LARGE SCALE GENOMIC DNA]</scope>
    <source>
        <strain evidence="4">910700640</strain>
    </source>
</reference>
<dbReference type="GO" id="GO:0006123">
    <property type="term" value="P:mitochondrial electron transport, cytochrome c to oxygen"/>
    <property type="evidence" value="ECO:0007669"/>
    <property type="project" value="InterPro"/>
</dbReference>
<keyword evidence="3" id="KW-1133">Transmembrane helix</keyword>
<dbReference type="SUPFAM" id="SSF81406">
    <property type="entry name" value="Mitochondrial cytochrome c oxidase subunit IV"/>
    <property type="match status" value="1"/>
</dbReference>
<dbReference type="GO" id="GO:0005739">
    <property type="term" value="C:mitochondrion"/>
    <property type="evidence" value="ECO:0007669"/>
    <property type="project" value="UniProtKB-SubCell"/>
</dbReference>
<keyword evidence="3" id="KW-0812">Transmembrane</keyword>
<dbReference type="Gene3D" id="1.10.442.10">
    <property type="entry name" value="Cytochrome c oxidase subunit IV"/>
    <property type="match status" value="1"/>
</dbReference>
<comment type="caution">
    <text evidence="4">The sequence shown here is derived from an EMBL/GenBank/DDBJ whole genome shotgun (WGS) entry which is preliminary data.</text>
</comment>
<gene>
    <name evidence="4" type="ORF">AO440_002513</name>
</gene>
<name>A0A0W0D1N4_CANGB</name>
<keyword evidence="3" id="KW-0472">Membrane</keyword>
<evidence type="ECO:0000256" key="3">
    <source>
        <dbReference type="SAM" id="Phobius"/>
    </source>
</evidence>
<dbReference type="Pfam" id="PF02936">
    <property type="entry name" value="COX4"/>
    <property type="match status" value="1"/>
</dbReference>
<dbReference type="VEuPathDB" id="FungiDB:GVI51_I03861"/>
<evidence type="ECO:0000256" key="1">
    <source>
        <dbReference type="ARBA" id="ARBA00004173"/>
    </source>
</evidence>
<dbReference type="GO" id="GO:0045277">
    <property type="term" value="C:respiratory chain complex IV"/>
    <property type="evidence" value="ECO:0007669"/>
    <property type="project" value="InterPro"/>
</dbReference>
<feature type="transmembrane region" description="Helical" evidence="3">
    <location>
        <begin position="98"/>
        <end position="119"/>
    </location>
</feature>